<dbReference type="Gene3D" id="3.10.490.10">
    <property type="entry name" value="Gamma-glutamyl cyclotransferase-like"/>
    <property type="match status" value="1"/>
</dbReference>
<keyword evidence="4" id="KW-0808">Transferase</keyword>
<dbReference type="EMBL" id="CP027668">
    <property type="protein sequence ID" value="AVO45284.1"/>
    <property type="molecule type" value="Genomic_DNA"/>
</dbReference>
<proteinExistence type="predicted"/>
<dbReference type="GO" id="GO:0003839">
    <property type="term" value="F:gamma-glutamylcyclotransferase activity"/>
    <property type="evidence" value="ECO:0007669"/>
    <property type="project" value="InterPro"/>
</dbReference>
<dbReference type="Proteomes" id="UP000237889">
    <property type="component" value="Chromosome"/>
</dbReference>
<keyword evidence="1" id="KW-0456">Lyase</keyword>
<evidence type="ECO:0000256" key="1">
    <source>
        <dbReference type="ARBA" id="ARBA00023239"/>
    </source>
</evidence>
<dbReference type="InterPro" id="IPR009288">
    <property type="entry name" value="AIG2-like_dom"/>
</dbReference>
<organism evidence="4 5">
    <name type="scientific">Phreatobacter cathodiphilus</name>
    <dbReference type="NCBI Taxonomy" id="1868589"/>
    <lineage>
        <taxon>Bacteria</taxon>
        <taxon>Pseudomonadati</taxon>
        <taxon>Pseudomonadota</taxon>
        <taxon>Alphaproteobacteria</taxon>
        <taxon>Hyphomicrobiales</taxon>
        <taxon>Phreatobacteraceae</taxon>
        <taxon>Phreatobacter</taxon>
    </lineage>
</organism>
<protein>
    <submittedName>
        <fullName evidence="4">Gamma-glutamylcyclotransferase</fullName>
    </submittedName>
</protein>
<dbReference type="InterPro" id="IPR017939">
    <property type="entry name" value="G-Glutamylcylcotransferase"/>
</dbReference>
<gene>
    <name evidence="4" type="ORF">C6569_09550</name>
</gene>
<feature type="domain" description="Gamma-glutamylcyclotransferase AIG2-like" evidence="3">
    <location>
        <begin position="3"/>
        <end position="100"/>
    </location>
</feature>
<dbReference type="Pfam" id="PF06094">
    <property type="entry name" value="GGACT"/>
    <property type="match status" value="1"/>
</dbReference>
<feature type="active site" description="Proton acceptor" evidence="2">
    <location>
        <position position="72"/>
    </location>
</feature>
<evidence type="ECO:0000256" key="2">
    <source>
        <dbReference type="PIRSR" id="PIRSR617939-1"/>
    </source>
</evidence>
<dbReference type="CDD" id="cd06661">
    <property type="entry name" value="GGCT_like"/>
    <property type="match status" value="1"/>
</dbReference>
<dbReference type="InterPro" id="IPR013024">
    <property type="entry name" value="GGCT-like"/>
</dbReference>
<dbReference type="KEGG" id="phr:C6569_09550"/>
<evidence type="ECO:0000313" key="5">
    <source>
        <dbReference type="Proteomes" id="UP000237889"/>
    </source>
</evidence>
<name>A0A2S0NAT8_9HYPH</name>
<sequence length="145" mass="15520">MICFAYGTNMSRADMARRAPGARAVGIGRLAGHRLVVTRAGYLSVRRAPGGMVHGVLWRLTPRDLVRLDAYEGVGPGGYRRAVRPVLTAGGARAAIVYHGGRTVAGARLLRHPFEEAVLASAISWHLPVAALTGLRRLARNGFRG</sequence>
<dbReference type="InterPro" id="IPR036568">
    <property type="entry name" value="GGCT-like_sf"/>
</dbReference>
<dbReference type="SUPFAM" id="SSF110857">
    <property type="entry name" value="Gamma-glutamyl cyclotransferase-like"/>
    <property type="match status" value="1"/>
</dbReference>
<dbReference type="GO" id="GO:0016740">
    <property type="term" value="F:transferase activity"/>
    <property type="evidence" value="ECO:0007669"/>
    <property type="project" value="UniProtKB-KW"/>
</dbReference>
<dbReference type="AlphaFoldDB" id="A0A2S0NAT8"/>
<dbReference type="OrthoDB" id="141582at2"/>
<dbReference type="PANTHER" id="PTHR12935:SF0">
    <property type="entry name" value="GAMMA-GLUTAMYLCYCLOTRANSFERASE"/>
    <property type="match status" value="1"/>
</dbReference>
<reference evidence="4 5" key="1">
    <citation type="submission" date="2018-03" db="EMBL/GenBank/DDBJ databases">
        <title>Genome sequencing of Phreatobacter sp.</title>
        <authorList>
            <person name="Kim S.-J."/>
            <person name="Heo J."/>
            <person name="Kwon S.-W."/>
        </authorList>
    </citation>
    <scope>NUCLEOTIDE SEQUENCE [LARGE SCALE GENOMIC DNA]</scope>
    <source>
        <strain evidence="4 5">S-12</strain>
    </source>
</reference>
<dbReference type="PANTHER" id="PTHR12935">
    <property type="entry name" value="GAMMA-GLUTAMYLCYCLOTRANSFERASE"/>
    <property type="match status" value="1"/>
</dbReference>
<accession>A0A2S0NAT8</accession>
<keyword evidence="5" id="KW-1185">Reference proteome</keyword>
<evidence type="ECO:0000259" key="3">
    <source>
        <dbReference type="Pfam" id="PF06094"/>
    </source>
</evidence>
<evidence type="ECO:0000313" key="4">
    <source>
        <dbReference type="EMBL" id="AVO45284.1"/>
    </source>
</evidence>